<sequence length="55" mass="6204">MKPIRKATAAVRKIAAKTEELLARHAPSKTEIRWYQFQAMLVTTIAALARLRGLI</sequence>
<geneLocation type="plasmid" evidence="1 2">
    <name>unnamed4</name>
</geneLocation>
<gene>
    <name evidence="1" type="ORF">NL394_23345</name>
</gene>
<keyword evidence="2" id="KW-1185">Reference proteome</keyword>
<dbReference type="RefSeq" id="WP_264398905.1">
    <property type="nucleotide sequence ID" value="NZ_CP101183.1"/>
</dbReference>
<dbReference type="AlphaFoldDB" id="A0AAX3EPR9"/>
<name>A0AAX3EPR9_PAEUR</name>
<keyword evidence="1" id="KW-0614">Plasmid</keyword>
<proteinExistence type="predicted"/>
<reference evidence="1" key="1">
    <citation type="submission" date="2022-07" db="EMBL/GenBank/DDBJ databases">
        <authorList>
            <person name="Wu T."/>
        </authorList>
    </citation>
    <scope>NUCLEOTIDE SEQUENCE</scope>
    <source>
        <strain evidence="1">SD-1</strain>
        <plasmid evidence="1">unnamed4</plasmid>
    </source>
</reference>
<dbReference type="EMBL" id="CP101189">
    <property type="protein sequence ID" value="UYW00138.1"/>
    <property type="molecule type" value="Genomic_DNA"/>
</dbReference>
<accession>A0AAX3EPR9</accession>
<protein>
    <recommendedName>
        <fullName evidence="3">Transposase</fullName>
    </recommendedName>
</protein>
<organism evidence="1 2">
    <name type="scientific">Paenarthrobacter ureafaciens</name>
    <dbReference type="NCBI Taxonomy" id="37931"/>
    <lineage>
        <taxon>Bacteria</taxon>
        <taxon>Bacillati</taxon>
        <taxon>Actinomycetota</taxon>
        <taxon>Actinomycetes</taxon>
        <taxon>Micrococcales</taxon>
        <taxon>Micrococcaceae</taxon>
        <taxon>Paenarthrobacter</taxon>
    </lineage>
</organism>
<evidence type="ECO:0000313" key="2">
    <source>
        <dbReference type="Proteomes" id="UP001163293"/>
    </source>
</evidence>
<evidence type="ECO:0000313" key="1">
    <source>
        <dbReference type="EMBL" id="UYW00138.1"/>
    </source>
</evidence>
<evidence type="ECO:0008006" key="3">
    <source>
        <dbReference type="Google" id="ProtNLM"/>
    </source>
</evidence>
<dbReference type="Proteomes" id="UP001163293">
    <property type="component" value="Plasmid unnamed4"/>
</dbReference>